<keyword evidence="5 7" id="KW-0378">Hydrolase</keyword>
<evidence type="ECO:0000313" key="9">
    <source>
        <dbReference type="EMBL" id="MDL5376772.1"/>
    </source>
</evidence>
<evidence type="ECO:0000313" key="10">
    <source>
        <dbReference type="Proteomes" id="UP001230807"/>
    </source>
</evidence>
<evidence type="ECO:0000256" key="8">
    <source>
        <dbReference type="NCBIfam" id="TIGR00188"/>
    </source>
</evidence>
<proteinExistence type="inferred from homology"/>
<comment type="caution">
    <text evidence="9">The sequence shown here is derived from an EMBL/GenBank/DDBJ whole genome shotgun (WGS) entry which is preliminary data.</text>
</comment>
<comment type="catalytic activity">
    <reaction evidence="7">
        <text>Endonucleolytic cleavage of RNA, removing 5'-extranucleotides from tRNA precursor.</text>
        <dbReference type="EC" id="3.1.26.5"/>
    </reaction>
</comment>
<dbReference type="RefSeq" id="WP_021067848.1">
    <property type="nucleotide sequence ID" value="NZ_CP183077.1"/>
</dbReference>
<accession>A0ABT7MNJ6</accession>
<comment type="similarity">
    <text evidence="7">Belongs to the RnpA family.</text>
</comment>
<dbReference type="InterPro" id="IPR020539">
    <property type="entry name" value="RNase_P_CS"/>
</dbReference>
<dbReference type="PROSITE" id="PS00648">
    <property type="entry name" value="RIBONUCLEASE_P"/>
    <property type="match status" value="1"/>
</dbReference>
<evidence type="ECO:0000256" key="4">
    <source>
        <dbReference type="ARBA" id="ARBA00022759"/>
    </source>
</evidence>
<organism evidence="9 10">
    <name type="scientific">Exiguobacterium mexicanum</name>
    <dbReference type="NCBI Taxonomy" id="340146"/>
    <lineage>
        <taxon>Bacteria</taxon>
        <taxon>Bacillati</taxon>
        <taxon>Bacillota</taxon>
        <taxon>Bacilli</taxon>
        <taxon>Bacillales</taxon>
        <taxon>Bacillales Family XII. Incertae Sedis</taxon>
        <taxon>Exiguobacterium</taxon>
    </lineage>
</organism>
<evidence type="ECO:0000256" key="6">
    <source>
        <dbReference type="ARBA" id="ARBA00022884"/>
    </source>
</evidence>
<dbReference type="PANTHER" id="PTHR33992">
    <property type="entry name" value="RIBONUCLEASE P PROTEIN COMPONENT"/>
    <property type="match status" value="1"/>
</dbReference>
<comment type="subunit">
    <text evidence="7">Consists of a catalytic RNA component (M1 or rnpB) and a protein subunit.</text>
</comment>
<evidence type="ECO:0000256" key="1">
    <source>
        <dbReference type="ARBA" id="ARBA00002663"/>
    </source>
</evidence>
<evidence type="ECO:0000256" key="3">
    <source>
        <dbReference type="ARBA" id="ARBA00022722"/>
    </source>
</evidence>
<gene>
    <name evidence="7 9" type="primary">rnpA</name>
    <name evidence="9" type="ORF">QR695_07100</name>
</gene>
<dbReference type="SUPFAM" id="SSF54211">
    <property type="entry name" value="Ribosomal protein S5 domain 2-like"/>
    <property type="match status" value="1"/>
</dbReference>
<comment type="function">
    <text evidence="1 7">RNaseP catalyzes the removal of the 5'-leader sequence from pre-tRNA to produce the mature 5'-terminus. It can also cleave other RNA substrates such as 4.5S RNA. The protein component plays an auxiliary but essential role in vivo by binding to the 5'-leader sequence and broadening the substrate specificity of the ribozyme.</text>
</comment>
<evidence type="ECO:0000256" key="5">
    <source>
        <dbReference type="ARBA" id="ARBA00022801"/>
    </source>
</evidence>
<dbReference type="Gene3D" id="3.30.230.10">
    <property type="match status" value="1"/>
</dbReference>
<dbReference type="GO" id="GO:0004526">
    <property type="term" value="F:ribonuclease P activity"/>
    <property type="evidence" value="ECO:0007669"/>
    <property type="project" value="UniProtKB-EC"/>
</dbReference>
<dbReference type="NCBIfam" id="TIGR00188">
    <property type="entry name" value="rnpA"/>
    <property type="match status" value="1"/>
</dbReference>
<keyword evidence="10" id="KW-1185">Reference proteome</keyword>
<dbReference type="HAMAP" id="MF_00227">
    <property type="entry name" value="RNase_P"/>
    <property type="match status" value="1"/>
</dbReference>
<keyword evidence="2 7" id="KW-0819">tRNA processing</keyword>
<protein>
    <recommendedName>
        <fullName evidence="7 8">Ribonuclease P protein component</fullName>
        <shortName evidence="7">RNase P protein</shortName>
        <shortName evidence="7">RNaseP protein</shortName>
        <ecNumber evidence="7 8">3.1.26.5</ecNumber>
    </recommendedName>
    <alternativeName>
        <fullName evidence="7">Protein C5</fullName>
    </alternativeName>
</protein>
<name>A0ABT7MNJ6_9BACL</name>
<dbReference type="InterPro" id="IPR020568">
    <property type="entry name" value="Ribosomal_Su5_D2-typ_SF"/>
</dbReference>
<dbReference type="InterPro" id="IPR000100">
    <property type="entry name" value="RNase_P"/>
</dbReference>
<evidence type="ECO:0000256" key="2">
    <source>
        <dbReference type="ARBA" id="ARBA00022694"/>
    </source>
</evidence>
<dbReference type="EMBL" id="JASWER010000005">
    <property type="protein sequence ID" value="MDL5376772.1"/>
    <property type="molecule type" value="Genomic_DNA"/>
</dbReference>
<evidence type="ECO:0000256" key="7">
    <source>
        <dbReference type="HAMAP-Rule" id="MF_00227"/>
    </source>
</evidence>
<dbReference type="Pfam" id="PF00825">
    <property type="entry name" value="Ribonuclease_P"/>
    <property type="match status" value="1"/>
</dbReference>
<reference evidence="9 10" key="1">
    <citation type="submission" date="2023-06" db="EMBL/GenBank/DDBJ databases">
        <title>Influencing factors and mechanism of Cr(VI) reduction by facultative anaerobic Exiguobacterium sp. PY14.</title>
        <authorList>
            <person name="Zou L."/>
        </authorList>
    </citation>
    <scope>NUCLEOTIDE SEQUENCE [LARGE SCALE GENOMIC DNA]</scope>
    <source>
        <strain evidence="9 10">PY14</strain>
    </source>
</reference>
<keyword evidence="6 7" id="KW-0694">RNA-binding</keyword>
<dbReference type="Proteomes" id="UP001230807">
    <property type="component" value="Unassembled WGS sequence"/>
</dbReference>
<dbReference type="PANTHER" id="PTHR33992:SF1">
    <property type="entry name" value="RIBONUCLEASE P PROTEIN COMPONENT"/>
    <property type="match status" value="1"/>
</dbReference>
<keyword evidence="3 7" id="KW-0540">Nuclease</keyword>
<dbReference type="EC" id="3.1.26.5" evidence="7 8"/>
<sequence length="117" mass="13798">MKKEYRLQKNEEFQAVFREGRSVANRQFVVYTQKADQAHFRVGLSVSKKLGNAVERNRMKRLMRESLRLLEPNVAPHNYVIIARKPATSLTQDEVTESLKHAFKRAKVWKQRQVDRS</sequence>
<keyword evidence="4 7" id="KW-0255">Endonuclease</keyword>
<dbReference type="InterPro" id="IPR014721">
    <property type="entry name" value="Ribsml_uS5_D2-typ_fold_subgr"/>
</dbReference>